<organism evidence="1 2">
    <name type="scientific">Smallanthus sonchifolius</name>
    <dbReference type="NCBI Taxonomy" id="185202"/>
    <lineage>
        <taxon>Eukaryota</taxon>
        <taxon>Viridiplantae</taxon>
        <taxon>Streptophyta</taxon>
        <taxon>Embryophyta</taxon>
        <taxon>Tracheophyta</taxon>
        <taxon>Spermatophyta</taxon>
        <taxon>Magnoliopsida</taxon>
        <taxon>eudicotyledons</taxon>
        <taxon>Gunneridae</taxon>
        <taxon>Pentapetalae</taxon>
        <taxon>asterids</taxon>
        <taxon>campanulids</taxon>
        <taxon>Asterales</taxon>
        <taxon>Asteraceae</taxon>
        <taxon>Asteroideae</taxon>
        <taxon>Heliantheae alliance</taxon>
        <taxon>Millerieae</taxon>
        <taxon>Smallanthus</taxon>
    </lineage>
</organism>
<reference evidence="2" key="1">
    <citation type="journal article" date="2022" name="Mol. Ecol. Resour.">
        <title>The genomes of chicory, endive, great burdock and yacon provide insights into Asteraceae palaeo-polyploidization history and plant inulin production.</title>
        <authorList>
            <person name="Fan W."/>
            <person name="Wang S."/>
            <person name="Wang H."/>
            <person name="Wang A."/>
            <person name="Jiang F."/>
            <person name="Liu H."/>
            <person name="Zhao H."/>
            <person name="Xu D."/>
            <person name="Zhang Y."/>
        </authorList>
    </citation>
    <scope>NUCLEOTIDE SEQUENCE [LARGE SCALE GENOMIC DNA]</scope>
    <source>
        <strain evidence="2">cv. Yunnan</strain>
    </source>
</reference>
<comment type="caution">
    <text evidence="1">The sequence shown here is derived from an EMBL/GenBank/DDBJ whole genome shotgun (WGS) entry which is preliminary data.</text>
</comment>
<reference evidence="1 2" key="2">
    <citation type="journal article" date="2022" name="Mol. Ecol. Resour.">
        <title>The genomes of chicory, endive, great burdock and yacon provide insights into Asteraceae paleo-polyploidization history and plant inulin production.</title>
        <authorList>
            <person name="Fan W."/>
            <person name="Wang S."/>
            <person name="Wang H."/>
            <person name="Wang A."/>
            <person name="Jiang F."/>
            <person name="Liu H."/>
            <person name="Zhao H."/>
            <person name="Xu D."/>
            <person name="Zhang Y."/>
        </authorList>
    </citation>
    <scope>NUCLEOTIDE SEQUENCE [LARGE SCALE GENOMIC DNA]</scope>
    <source>
        <strain evidence="2">cv. Yunnan</strain>
        <tissue evidence="1">Leaves</tissue>
    </source>
</reference>
<gene>
    <name evidence="1" type="ORF">L1987_54985</name>
</gene>
<dbReference type="EMBL" id="CM042035">
    <property type="protein sequence ID" value="KAI3755190.1"/>
    <property type="molecule type" value="Genomic_DNA"/>
</dbReference>
<protein>
    <submittedName>
        <fullName evidence="1">Uncharacterized protein</fullName>
    </submittedName>
</protein>
<sequence length="264" mass="28905">MLTILSLKNCKNLKIFPNITKLESLEHLNLSGCSKIQNLVGSHPLRLSLFHLSSLLRKFHGPVSLVLPSLSTFDSLRILNVSHCNLTGASVSSLESLCSLEELDMSCKKLQILPELPSSILNLDAQHCISLQALPKLSTMGNGGTAVFDFKNCSKVVENQTIGVAATVTASMVLQKLKGLATCVVITLENATSRSTYSEISCSVKNLHGDLIGDVSLMATDDPNIESDQIWMWYRKSDPRWKKADDEIMVSFICVGINCKDLSH</sequence>
<keyword evidence="2" id="KW-1185">Reference proteome</keyword>
<evidence type="ECO:0000313" key="1">
    <source>
        <dbReference type="EMBL" id="KAI3755190.1"/>
    </source>
</evidence>
<dbReference type="Proteomes" id="UP001056120">
    <property type="component" value="Linkage Group LG18"/>
</dbReference>
<accession>A0ACB9E8K5</accession>
<evidence type="ECO:0000313" key="2">
    <source>
        <dbReference type="Proteomes" id="UP001056120"/>
    </source>
</evidence>
<name>A0ACB9E8K5_9ASTR</name>
<proteinExistence type="predicted"/>